<dbReference type="Gene3D" id="3.10.105.10">
    <property type="entry name" value="Dipeptide-binding Protein, Domain 3"/>
    <property type="match status" value="1"/>
</dbReference>
<dbReference type="GO" id="GO:0043190">
    <property type="term" value="C:ATP-binding cassette (ABC) transporter complex"/>
    <property type="evidence" value="ECO:0007669"/>
    <property type="project" value="InterPro"/>
</dbReference>
<reference evidence="3" key="1">
    <citation type="submission" date="2021-01" db="EMBL/GenBank/DDBJ databases">
        <title>Whole genome shotgun sequence of Virgisporangium aliadipatigenens NBRC 105644.</title>
        <authorList>
            <person name="Komaki H."/>
            <person name="Tamura T."/>
        </authorList>
    </citation>
    <scope>NUCLEOTIDE SEQUENCE</scope>
    <source>
        <strain evidence="3">NBRC 105644</strain>
    </source>
</reference>
<feature type="compositionally biased region" description="Polar residues" evidence="1">
    <location>
        <begin position="1"/>
        <end position="16"/>
    </location>
</feature>
<dbReference type="PANTHER" id="PTHR30290:SF65">
    <property type="entry name" value="MONOACYL PHOSPHATIDYLINOSITOL TETRAMANNOSIDE-BINDING PROTEIN LPQW-RELATED"/>
    <property type="match status" value="1"/>
</dbReference>
<dbReference type="AlphaFoldDB" id="A0A8J4DNJ1"/>
<feature type="region of interest" description="Disordered" evidence="1">
    <location>
        <begin position="1"/>
        <end position="24"/>
    </location>
</feature>
<dbReference type="Proteomes" id="UP000619260">
    <property type="component" value="Unassembled WGS sequence"/>
</dbReference>
<dbReference type="GO" id="GO:0042597">
    <property type="term" value="C:periplasmic space"/>
    <property type="evidence" value="ECO:0007669"/>
    <property type="project" value="UniProtKB-ARBA"/>
</dbReference>
<dbReference type="InterPro" id="IPR030678">
    <property type="entry name" value="Peptide/Ni-bd"/>
</dbReference>
<evidence type="ECO:0000259" key="2">
    <source>
        <dbReference type="Pfam" id="PF00496"/>
    </source>
</evidence>
<dbReference type="EMBL" id="BOPF01000005">
    <property type="protein sequence ID" value="GIJ44950.1"/>
    <property type="molecule type" value="Genomic_DNA"/>
</dbReference>
<dbReference type="SUPFAM" id="SSF53850">
    <property type="entry name" value="Periplasmic binding protein-like II"/>
    <property type="match status" value="1"/>
</dbReference>
<dbReference type="PANTHER" id="PTHR30290">
    <property type="entry name" value="PERIPLASMIC BINDING COMPONENT OF ABC TRANSPORTER"/>
    <property type="match status" value="1"/>
</dbReference>
<name>A0A8J4DNJ1_9ACTN</name>
<dbReference type="Pfam" id="PF00496">
    <property type="entry name" value="SBP_bac_5"/>
    <property type="match status" value="1"/>
</dbReference>
<protein>
    <recommendedName>
        <fullName evidence="2">Solute-binding protein family 5 domain-containing protein</fullName>
    </recommendedName>
</protein>
<proteinExistence type="predicted"/>
<dbReference type="InterPro" id="IPR000914">
    <property type="entry name" value="SBP_5_dom"/>
</dbReference>
<comment type="caution">
    <text evidence="3">The sequence shown here is derived from an EMBL/GenBank/DDBJ whole genome shotgun (WGS) entry which is preliminary data.</text>
</comment>
<dbReference type="Gene3D" id="3.40.190.10">
    <property type="entry name" value="Periplasmic binding protein-like II"/>
    <property type="match status" value="1"/>
</dbReference>
<dbReference type="PIRSF" id="PIRSF002741">
    <property type="entry name" value="MppA"/>
    <property type="match status" value="1"/>
</dbReference>
<gene>
    <name evidence="3" type="ORF">Val02_18360</name>
</gene>
<evidence type="ECO:0000256" key="1">
    <source>
        <dbReference type="SAM" id="MobiDB-lite"/>
    </source>
</evidence>
<dbReference type="GO" id="GO:0015833">
    <property type="term" value="P:peptide transport"/>
    <property type="evidence" value="ECO:0007669"/>
    <property type="project" value="TreeGrafter"/>
</dbReference>
<keyword evidence="4" id="KW-1185">Reference proteome</keyword>
<dbReference type="GO" id="GO:1904680">
    <property type="term" value="F:peptide transmembrane transporter activity"/>
    <property type="evidence" value="ECO:0007669"/>
    <property type="project" value="TreeGrafter"/>
</dbReference>
<accession>A0A8J4DNJ1</accession>
<feature type="domain" description="Solute-binding protein family 5" evidence="2">
    <location>
        <begin position="73"/>
        <end position="456"/>
    </location>
</feature>
<organism evidence="3 4">
    <name type="scientific">Virgisporangium aliadipatigenens</name>
    <dbReference type="NCBI Taxonomy" id="741659"/>
    <lineage>
        <taxon>Bacteria</taxon>
        <taxon>Bacillati</taxon>
        <taxon>Actinomycetota</taxon>
        <taxon>Actinomycetes</taxon>
        <taxon>Micromonosporales</taxon>
        <taxon>Micromonosporaceae</taxon>
        <taxon>Virgisporangium</taxon>
    </lineage>
</organism>
<sequence length="537" mass="57505">MTVSEAFSDCSTSPNECNGGATGSGGTLTYAVARPVSGWNLNDADANSLETAQVLAGVLPAAFVTHPDLSTTPNPDLLESAEQISAAPQVIEYRIRAEAVWDDGTPITGNDFVYAWRTQNGVDCTECAAASTAGYDRIANIRSENTGRTVTVTFATPFADWRSLFGTLYPSHVALAKGGTTLAASWKWFNDTVPTWSGGPYKVAAQVPEESVTLVPNARWYGRTRPALDKMVFRVISDPAAAVTALRNDEVQAIYPQATPDTLRTVEGLSEVDHVVTPGLGWEHLDVNLANPLLADAALRRAIFTAIDRRAIIEKTVGGVDPDLKPLGSHNYVPSQSGYRDVVTAAGQGYGDVTTARRLLVEAGYSGVGTSLSNAGGTRIDLRVSYAAGNDQRRQIAEVIQVQLSELGITTKITPVEEFGRTITTGDFDLILFAWTGAPFPTANALQTWASDGGGNYGGYRNPVVDDLLKQAAAETDPDRTAVLLNQSDALLTDDAYVLPLFQRPTLLAVNHRFVNVRDNPAGTGPLYNVAEWGLRR</sequence>
<dbReference type="Gene3D" id="3.90.76.10">
    <property type="entry name" value="Dipeptide-binding Protein, Domain 1"/>
    <property type="match status" value="1"/>
</dbReference>
<evidence type="ECO:0000313" key="3">
    <source>
        <dbReference type="EMBL" id="GIJ44950.1"/>
    </source>
</evidence>
<evidence type="ECO:0000313" key="4">
    <source>
        <dbReference type="Proteomes" id="UP000619260"/>
    </source>
</evidence>
<dbReference type="InterPro" id="IPR039424">
    <property type="entry name" value="SBP_5"/>
</dbReference>
<dbReference type="CDD" id="cd08501">
    <property type="entry name" value="PBP2_Lpqw"/>
    <property type="match status" value="1"/>
</dbReference>